<evidence type="ECO:0000256" key="6">
    <source>
        <dbReference type="ARBA" id="ARBA00042471"/>
    </source>
</evidence>
<dbReference type="EMBL" id="JAVHJO010000010">
    <property type="protein sequence ID" value="KAK6535305.1"/>
    <property type="molecule type" value="Genomic_DNA"/>
</dbReference>
<dbReference type="GO" id="GO:0004649">
    <property type="term" value="F:poly(ADP-ribose) glycohydrolase activity"/>
    <property type="evidence" value="ECO:0007669"/>
    <property type="project" value="UniProtKB-EC"/>
</dbReference>
<name>A0AAV9X3L4_9PEZI</name>
<evidence type="ECO:0000256" key="4">
    <source>
        <dbReference type="ARBA" id="ARBA00041057"/>
    </source>
</evidence>
<keyword evidence="14" id="KW-1185">Reference proteome</keyword>
<organism evidence="13 14">
    <name type="scientific">Orbilia ellipsospora</name>
    <dbReference type="NCBI Taxonomy" id="2528407"/>
    <lineage>
        <taxon>Eukaryota</taxon>
        <taxon>Fungi</taxon>
        <taxon>Dikarya</taxon>
        <taxon>Ascomycota</taxon>
        <taxon>Pezizomycotina</taxon>
        <taxon>Orbiliomycetes</taxon>
        <taxon>Orbiliales</taxon>
        <taxon>Orbiliaceae</taxon>
        <taxon>Orbilia</taxon>
    </lineage>
</organism>
<dbReference type="GO" id="GO:0046872">
    <property type="term" value="F:metal ion binding"/>
    <property type="evidence" value="ECO:0007669"/>
    <property type="project" value="UniProtKB-KW"/>
</dbReference>
<keyword evidence="12" id="KW-0460">Magnesium</keyword>
<evidence type="ECO:0000256" key="11">
    <source>
        <dbReference type="ARBA" id="ARBA00049015"/>
    </source>
</evidence>
<dbReference type="InterPro" id="IPR036705">
    <property type="entry name" value="Ribosyl_crysJ1_sf"/>
</dbReference>
<evidence type="ECO:0000256" key="9">
    <source>
        <dbReference type="ARBA" id="ARBA00043187"/>
    </source>
</evidence>
<evidence type="ECO:0000256" key="10">
    <source>
        <dbReference type="ARBA" id="ARBA00043193"/>
    </source>
</evidence>
<comment type="cofactor">
    <cofactor evidence="12">
        <name>Mg(2+)</name>
        <dbReference type="ChEBI" id="CHEBI:18420"/>
    </cofactor>
    <text evidence="12">Binds 2 magnesium ions per subunit.</text>
</comment>
<evidence type="ECO:0000256" key="12">
    <source>
        <dbReference type="PIRSR" id="PIRSR605502-1"/>
    </source>
</evidence>
<dbReference type="AlphaFoldDB" id="A0AAV9X3L4"/>
<sequence>MTSASSSITLESRIKGALFGVAVGDALGGPVEFQRRGTFGKVTEYQPNMNFDLPAGAWTDDTSMTLCLAQSFTTSHTFNPLTQLQNYIAWHGTGHLSVIDRCFDIGSLTLSTLLYWRTALNQPPSYLPLTTLPDEQLASYQSKLDEQFKKPRCCGNGSLMRTVPIGLWYYKATDEVIAQYSHRASKLTHPYPTNGEACAVYSILVARILSSPTPLSKQEVFTKFRQFTFEDETLKSRFEKYNSLSDFESAREEDISSSGYVVHSLEAALWAFFTTAGYEEGCVKVVNLGDDADTVGAIYGGLAGAYYGLEGIPERWREGLLRKEMVGKVADEFYQAVVEKGGS</sequence>
<dbReference type="Gene3D" id="1.10.4080.10">
    <property type="entry name" value="ADP-ribosylation/Crystallin J1"/>
    <property type="match status" value="1"/>
</dbReference>
<evidence type="ECO:0000256" key="7">
    <source>
        <dbReference type="ARBA" id="ARBA00042722"/>
    </source>
</evidence>
<feature type="binding site" evidence="12">
    <location>
        <position position="291"/>
    </location>
    <ligand>
        <name>Mg(2+)</name>
        <dbReference type="ChEBI" id="CHEBI:18420"/>
        <label>1</label>
    </ligand>
</feature>
<comment type="similarity">
    <text evidence="1">Belongs to the ADP-ribosylglycohydrolase family.</text>
</comment>
<feature type="binding site" evidence="12">
    <location>
        <position position="59"/>
    </location>
    <ligand>
        <name>Mg(2+)</name>
        <dbReference type="ChEBI" id="CHEBI:18420"/>
        <label>1</label>
    </ligand>
</feature>
<proteinExistence type="inferred from homology"/>
<feature type="binding site" evidence="12">
    <location>
        <position position="60"/>
    </location>
    <ligand>
        <name>Mg(2+)</name>
        <dbReference type="ChEBI" id="CHEBI:18420"/>
        <label>1</label>
    </ligand>
</feature>
<evidence type="ECO:0000256" key="2">
    <source>
        <dbReference type="ARBA" id="ARBA00012255"/>
    </source>
</evidence>
<evidence type="ECO:0000256" key="5">
    <source>
        <dbReference type="ARBA" id="ARBA00042398"/>
    </source>
</evidence>
<evidence type="ECO:0000313" key="13">
    <source>
        <dbReference type="EMBL" id="KAK6535305.1"/>
    </source>
</evidence>
<dbReference type="InterPro" id="IPR050792">
    <property type="entry name" value="ADP-ribosylglycohydrolase"/>
</dbReference>
<feature type="binding site" evidence="12">
    <location>
        <position position="293"/>
    </location>
    <ligand>
        <name>Mg(2+)</name>
        <dbReference type="ChEBI" id="CHEBI:18420"/>
        <label>1</label>
    </ligand>
</feature>
<gene>
    <name evidence="13" type="ORF">TWF694_001770</name>
</gene>
<keyword evidence="3" id="KW-0378">Hydrolase</keyword>
<protein>
    <recommendedName>
        <fullName evidence="4">ADP-ribosylhydrolase ARH3</fullName>
        <ecNumber evidence="2">3.2.1.143</ecNumber>
    </recommendedName>
    <alternativeName>
        <fullName evidence="5">ADP-ribose glycohydrolase ARH3</fullName>
    </alternativeName>
    <alternativeName>
        <fullName evidence="6">ADP-ribosylhydrolase 3</fullName>
    </alternativeName>
    <alternativeName>
        <fullName evidence="9">O-acetyl-ADP-ribose deacetylase ARH3</fullName>
    </alternativeName>
    <alternativeName>
        <fullName evidence="10">Poly(ADP-ribose) glycohydrolase ARH3</fullName>
    </alternativeName>
    <alternativeName>
        <fullName evidence="8">[Protein ADP-ribosylarginine] hydrolase-like protein 2</fullName>
    </alternativeName>
    <alternativeName>
        <fullName evidence="7">[Protein ADP-ribosylserine] hydrolase</fullName>
    </alternativeName>
</protein>
<dbReference type="SUPFAM" id="SSF101478">
    <property type="entry name" value="ADP-ribosylglycohydrolase"/>
    <property type="match status" value="1"/>
</dbReference>
<evidence type="ECO:0000256" key="8">
    <source>
        <dbReference type="ARBA" id="ARBA00042850"/>
    </source>
</evidence>
<comment type="catalytic activity">
    <reaction evidence="11">
        <text>alpha-NAD(+) + H2O = ADP-D-ribose + nicotinamide + H(+)</text>
        <dbReference type="Rhea" id="RHEA:68792"/>
        <dbReference type="ChEBI" id="CHEBI:15377"/>
        <dbReference type="ChEBI" id="CHEBI:15378"/>
        <dbReference type="ChEBI" id="CHEBI:17154"/>
        <dbReference type="ChEBI" id="CHEBI:57967"/>
        <dbReference type="ChEBI" id="CHEBI:77017"/>
    </reaction>
</comment>
<feature type="binding site" evidence="12">
    <location>
        <position position="294"/>
    </location>
    <ligand>
        <name>Mg(2+)</name>
        <dbReference type="ChEBI" id="CHEBI:18420"/>
        <label>1</label>
    </ligand>
</feature>
<keyword evidence="12" id="KW-0479">Metal-binding</keyword>
<dbReference type="InterPro" id="IPR005502">
    <property type="entry name" value="Ribosyl_crysJ1"/>
</dbReference>
<evidence type="ECO:0000313" key="14">
    <source>
        <dbReference type="Proteomes" id="UP001365542"/>
    </source>
</evidence>
<evidence type="ECO:0000256" key="1">
    <source>
        <dbReference type="ARBA" id="ARBA00010702"/>
    </source>
</evidence>
<dbReference type="PANTHER" id="PTHR16222:SF24">
    <property type="entry name" value="ADP-RIBOSYLHYDROLASE ARH3"/>
    <property type="match status" value="1"/>
</dbReference>
<accession>A0AAV9X3L4</accession>
<dbReference type="Proteomes" id="UP001365542">
    <property type="component" value="Unassembled WGS sequence"/>
</dbReference>
<dbReference type="PANTHER" id="PTHR16222">
    <property type="entry name" value="ADP-RIBOSYLGLYCOHYDROLASE"/>
    <property type="match status" value="1"/>
</dbReference>
<reference evidence="13 14" key="1">
    <citation type="submission" date="2019-10" db="EMBL/GenBank/DDBJ databases">
        <authorList>
            <person name="Palmer J.M."/>
        </authorList>
    </citation>
    <scope>NUCLEOTIDE SEQUENCE [LARGE SCALE GENOMIC DNA]</scope>
    <source>
        <strain evidence="13 14">TWF694</strain>
    </source>
</reference>
<dbReference type="Pfam" id="PF03747">
    <property type="entry name" value="ADP_ribosyl_GH"/>
    <property type="match status" value="1"/>
</dbReference>
<dbReference type="EC" id="3.2.1.143" evidence="2"/>
<comment type="caution">
    <text evidence="13">The sequence shown here is derived from an EMBL/GenBank/DDBJ whole genome shotgun (WGS) entry which is preliminary data.</text>
</comment>
<evidence type="ECO:0000256" key="3">
    <source>
        <dbReference type="ARBA" id="ARBA00022801"/>
    </source>
</evidence>
<feature type="binding site" evidence="12">
    <location>
        <position position="61"/>
    </location>
    <ligand>
        <name>Mg(2+)</name>
        <dbReference type="ChEBI" id="CHEBI:18420"/>
        <label>1</label>
    </ligand>
</feature>